<protein>
    <submittedName>
        <fullName evidence="1">Uncharacterized protein</fullName>
    </submittedName>
</protein>
<keyword evidence="2" id="KW-1185">Reference proteome</keyword>
<evidence type="ECO:0000313" key="2">
    <source>
        <dbReference type="Proteomes" id="UP000269396"/>
    </source>
</evidence>
<dbReference type="Proteomes" id="UP000269396">
    <property type="component" value="Unassembled WGS sequence"/>
</dbReference>
<dbReference type="AlphaFoldDB" id="A0A3P8BV90"/>
<organism evidence="1 2">
    <name type="scientific">Schistosoma mattheei</name>
    <dbReference type="NCBI Taxonomy" id="31246"/>
    <lineage>
        <taxon>Eukaryota</taxon>
        <taxon>Metazoa</taxon>
        <taxon>Spiralia</taxon>
        <taxon>Lophotrochozoa</taxon>
        <taxon>Platyhelminthes</taxon>
        <taxon>Trematoda</taxon>
        <taxon>Digenea</taxon>
        <taxon>Strigeidida</taxon>
        <taxon>Schistosomatoidea</taxon>
        <taxon>Schistosomatidae</taxon>
        <taxon>Schistosoma</taxon>
    </lineage>
</organism>
<dbReference type="EMBL" id="UZAL01027334">
    <property type="protein sequence ID" value="VDP31597.1"/>
    <property type="molecule type" value="Genomic_DNA"/>
</dbReference>
<accession>A0A3P8BV90</accession>
<evidence type="ECO:0000313" key="1">
    <source>
        <dbReference type="EMBL" id="VDP31597.1"/>
    </source>
</evidence>
<reference evidence="1 2" key="1">
    <citation type="submission" date="2018-11" db="EMBL/GenBank/DDBJ databases">
        <authorList>
            <consortium name="Pathogen Informatics"/>
        </authorList>
    </citation>
    <scope>NUCLEOTIDE SEQUENCE [LARGE SCALE GENOMIC DNA]</scope>
    <source>
        <strain>Denwood</strain>
        <strain evidence="2">Zambia</strain>
    </source>
</reference>
<name>A0A3P8BV90_9TREM</name>
<sequence>MSSLAGAGYRSPSVEKVPSHPPIMDHRLWLLGLTVMAVVCIDHFSLVDTAGKLTRIEPHHLSCPASMHFVVVNPSFVRCLYMLPGDTRVLSYAASLSGSQPPNSRHRPGRSGLHMCSLSVVPFAEAALLPPCPPFVCLCLLPLLSL</sequence>
<gene>
    <name evidence="1" type="ORF">SMTD_LOCUS6006</name>
</gene>
<proteinExistence type="predicted"/>